<keyword evidence="2" id="KW-1185">Reference proteome</keyword>
<gene>
    <name evidence="1" type="ORF">BS47DRAFT_1336729</name>
</gene>
<sequence>MPHSLSDSPLPRRCTSRPRYLLSPHTTPIMNLPVEILSEIARYIPERHATYGYVVESANIASFSAVSRTMHAVSLPVLFRQIPITSEKQLHALGTIPDYLFPFVRELDIFMDGDFLQAWRFWASVPFGCLREQKSPYETLVDILSRSPSLRALRMRVAEPSGIRSAWRKFTLSRAFGIPMDATLKPILENRDPFLLPVLNRLELDGFQDIESLLRLAPSLQVLHLSLSAGFSQTANTTLVTALRHAPSLRDLKYTPDSLRLNSGAEEDGNESLSEDTFHADNLSNVELVKALGIVLPKLRRLDLTNRWFGHGIYYSSTSEPISPDALVDALKSMPNLKSLALPSSVFSPKDFDLLRTPIPIYRPENARQHLPTLHAVVEDRHQALSRVATGEKHVIERIGSVAPGIQDVRFVRNAIADDRLEYAVKYGVNVVPERTIHVGARAPPIVRPPRADIISVDIVEAKEDQVPPWPYVPSTSLAHTLRKLWTALPDSRQMIGKSCERTHQGVAMLVASAGGCVISDAVCGVNGCSDNALVASMVMGSAVYAYSRLR</sequence>
<name>A0A9P6B8M9_9AGAM</name>
<organism evidence="1 2">
    <name type="scientific">Hydnum rufescens UP504</name>
    <dbReference type="NCBI Taxonomy" id="1448309"/>
    <lineage>
        <taxon>Eukaryota</taxon>
        <taxon>Fungi</taxon>
        <taxon>Dikarya</taxon>
        <taxon>Basidiomycota</taxon>
        <taxon>Agaricomycotina</taxon>
        <taxon>Agaricomycetes</taxon>
        <taxon>Cantharellales</taxon>
        <taxon>Hydnaceae</taxon>
        <taxon>Hydnum</taxon>
    </lineage>
</organism>
<dbReference type="Gene3D" id="3.80.10.10">
    <property type="entry name" value="Ribonuclease Inhibitor"/>
    <property type="match status" value="1"/>
</dbReference>
<reference evidence="1" key="1">
    <citation type="journal article" date="2020" name="Nat. Commun.">
        <title>Large-scale genome sequencing of mycorrhizal fungi provides insights into the early evolution of symbiotic traits.</title>
        <authorList>
            <person name="Miyauchi S."/>
            <person name="Kiss E."/>
            <person name="Kuo A."/>
            <person name="Drula E."/>
            <person name="Kohler A."/>
            <person name="Sanchez-Garcia M."/>
            <person name="Morin E."/>
            <person name="Andreopoulos B."/>
            <person name="Barry K.W."/>
            <person name="Bonito G."/>
            <person name="Buee M."/>
            <person name="Carver A."/>
            <person name="Chen C."/>
            <person name="Cichocki N."/>
            <person name="Clum A."/>
            <person name="Culley D."/>
            <person name="Crous P.W."/>
            <person name="Fauchery L."/>
            <person name="Girlanda M."/>
            <person name="Hayes R.D."/>
            <person name="Keri Z."/>
            <person name="LaButti K."/>
            <person name="Lipzen A."/>
            <person name="Lombard V."/>
            <person name="Magnuson J."/>
            <person name="Maillard F."/>
            <person name="Murat C."/>
            <person name="Nolan M."/>
            <person name="Ohm R.A."/>
            <person name="Pangilinan J."/>
            <person name="Pereira M.F."/>
            <person name="Perotto S."/>
            <person name="Peter M."/>
            <person name="Pfister S."/>
            <person name="Riley R."/>
            <person name="Sitrit Y."/>
            <person name="Stielow J.B."/>
            <person name="Szollosi G."/>
            <person name="Zifcakova L."/>
            <person name="Stursova M."/>
            <person name="Spatafora J.W."/>
            <person name="Tedersoo L."/>
            <person name="Vaario L.M."/>
            <person name="Yamada A."/>
            <person name="Yan M."/>
            <person name="Wang P."/>
            <person name="Xu J."/>
            <person name="Bruns T."/>
            <person name="Baldrian P."/>
            <person name="Vilgalys R."/>
            <person name="Dunand C."/>
            <person name="Henrissat B."/>
            <person name="Grigoriev I.V."/>
            <person name="Hibbett D."/>
            <person name="Nagy L.G."/>
            <person name="Martin F.M."/>
        </authorList>
    </citation>
    <scope>NUCLEOTIDE SEQUENCE</scope>
    <source>
        <strain evidence="1">UP504</strain>
    </source>
</reference>
<accession>A0A9P6B8M9</accession>
<dbReference type="AlphaFoldDB" id="A0A9P6B8M9"/>
<dbReference type="OrthoDB" id="3177311at2759"/>
<evidence type="ECO:0000313" key="1">
    <source>
        <dbReference type="EMBL" id="KAF9519641.1"/>
    </source>
</evidence>
<dbReference type="Proteomes" id="UP000886523">
    <property type="component" value="Unassembled WGS sequence"/>
</dbReference>
<comment type="caution">
    <text evidence="1">The sequence shown here is derived from an EMBL/GenBank/DDBJ whole genome shotgun (WGS) entry which is preliminary data.</text>
</comment>
<evidence type="ECO:0008006" key="3">
    <source>
        <dbReference type="Google" id="ProtNLM"/>
    </source>
</evidence>
<protein>
    <recommendedName>
        <fullName evidence="3">F-box domain-containing protein</fullName>
    </recommendedName>
</protein>
<evidence type="ECO:0000313" key="2">
    <source>
        <dbReference type="Proteomes" id="UP000886523"/>
    </source>
</evidence>
<dbReference type="SUPFAM" id="SSF52047">
    <property type="entry name" value="RNI-like"/>
    <property type="match status" value="1"/>
</dbReference>
<dbReference type="EMBL" id="MU128916">
    <property type="protein sequence ID" value="KAF9519641.1"/>
    <property type="molecule type" value="Genomic_DNA"/>
</dbReference>
<dbReference type="InterPro" id="IPR032675">
    <property type="entry name" value="LRR_dom_sf"/>
</dbReference>
<proteinExistence type="predicted"/>